<dbReference type="InterPro" id="IPR039758">
    <property type="entry name" value="NAGK-like"/>
</dbReference>
<evidence type="ECO:0000313" key="2">
    <source>
        <dbReference type="EMBL" id="MCI0126473.1"/>
    </source>
</evidence>
<protein>
    <recommendedName>
        <fullName evidence="1">ATPase BadF/BadG/BcrA/BcrD type domain-containing protein</fullName>
    </recommendedName>
</protein>
<dbReference type="RefSeq" id="WP_281735335.1">
    <property type="nucleotide sequence ID" value="NZ_JAKETQ010000001.1"/>
</dbReference>
<dbReference type="InterPro" id="IPR043129">
    <property type="entry name" value="ATPase_NBD"/>
</dbReference>
<evidence type="ECO:0000259" key="1">
    <source>
        <dbReference type="Pfam" id="PF01869"/>
    </source>
</evidence>
<dbReference type="GO" id="GO:0045127">
    <property type="term" value="F:N-acetylglucosamine kinase activity"/>
    <property type="evidence" value="ECO:0007669"/>
    <property type="project" value="InterPro"/>
</dbReference>
<dbReference type="Proteomes" id="UP001156140">
    <property type="component" value="Unassembled WGS sequence"/>
</dbReference>
<organism evidence="2 3">
    <name type="scientific">Paradevosia shaoguanensis</name>
    <dbReference type="NCBI Taxonomy" id="1335043"/>
    <lineage>
        <taxon>Bacteria</taxon>
        <taxon>Pseudomonadati</taxon>
        <taxon>Pseudomonadota</taxon>
        <taxon>Alphaproteobacteria</taxon>
        <taxon>Hyphomicrobiales</taxon>
        <taxon>Devosiaceae</taxon>
        <taxon>Paradevosia</taxon>
    </lineage>
</organism>
<name>A0AA41QL32_9HYPH</name>
<dbReference type="PANTHER" id="PTHR12862">
    <property type="entry name" value="BADF TYPE ATPASE DOMAIN-CONTAINING PROTEIN"/>
    <property type="match status" value="1"/>
</dbReference>
<dbReference type="Gene3D" id="3.30.420.40">
    <property type="match status" value="2"/>
</dbReference>
<evidence type="ECO:0000313" key="3">
    <source>
        <dbReference type="Proteomes" id="UP001156140"/>
    </source>
</evidence>
<dbReference type="Pfam" id="PF01869">
    <property type="entry name" value="BcrAD_BadFG"/>
    <property type="match status" value="1"/>
</dbReference>
<dbReference type="EMBL" id="JALAZD010000001">
    <property type="protein sequence ID" value="MCI0126473.1"/>
    <property type="molecule type" value="Genomic_DNA"/>
</dbReference>
<keyword evidence="3" id="KW-1185">Reference proteome</keyword>
<proteinExistence type="predicted"/>
<reference evidence="2" key="1">
    <citation type="submission" date="2022-03" db="EMBL/GenBank/DDBJ databases">
        <title>The complete genome sequence of a Methyloterrigena soli.</title>
        <authorList>
            <person name="Zi Z."/>
        </authorList>
    </citation>
    <scope>NUCLEOTIDE SEQUENCE</scope>
    <source>
        <strain evidence="2">M48</strain>
    </source>
</reference>
<dbReference type="PANTHER" id="PTHR12862:SF0">
    <property type="entry name" value="N-ACETYL-D-GLUCOSAMINE KINASE"/>
    <property type="match status" value="1"/>
</dbReference>
<accession>A0AA41QL32</accession>
<sequence length="300" mass="30943">MSDSFLGIDIGGTASRWVLVGQDGSVLARGAAGGATGHTFNPVEREKLTNVIGSIRAAAQVTPRAITIGATGLGPRAYDDVKEIMAAAFGTPRAAMITMDDMELAYRAVFAPGTGHLIAAGTGSVGLHLLANGNTIRVGGRGLLIDDGGSGTWIALRALDLIYRRIDDTGGPAEAAILARILFDTMGGDTWDDTRAFVYGGDRGRIGQLAQQVAAAAVAGDPLALQILSDAGVELARLGSALVKRTRSLPIGYVGGIVRLHPVIKTSLLAALQGEDVSFPETDAALHAAGMARTHHLTTD</sequence>
<feature type="domain" description="ATPase BadF/BadG/BcrA/BcrD type" evidence="1">
    <location>
        <begin position="6"/>
        <end position="265"/>
    </location>
</feature>
<comment type="caution">
    <text evidence="2">The sequence shown here is derived from an EMBL/GenBank/DDBJ whole genome shotgun (WGS) entry which is preliminary data.</text>
</comment>
<dbReference type="SUPFAM" id="SSF53067">
    <property type="entry name" value="Actin-like ATPase domain"/>
    <property type="match status" value="2"/>
</dbReference>
<dbReference type="AlphaFoldDB" id="A0AA41QL32"/>
<gene>
    <name evidence="2" type="ORF">ML536_06500</name>
</gene>
<dbReference type="InterPro" id="IPR002731">
    <property type="entry name" value="ATPase_BadF"/>
</dbReference>